<keyword evidence="4 5" id="KW-0663">Pyridoxal phosphate</keyword>
<evidence type="ECO:0000313" key="7">
    <source>
        <dbReference type="Proteomes" id="UP000226437"/>
    </source>
</evidence>
<dbReference type="PANTHER" id="PTHR11986">
    <property type="entry name" value="AMINOTRANSFERASE CLASS III"/>
    <property type="match status" value="1"/>
</dbReference>
<evidence type="ECO:0000313" key="6">
    <source>
        <dbReference type="EMBL" id="PHK97846.1"/>
    </source>
</evidence>
<comment type="caution">
    <text evidence="6">The sequence shown here is derived from an EMBL/GenBank/DDBJ whole genome shotgun (WGS) entry which is preliminary data.</text>
</comment>
<protein>
    <submittedName>
        <fullName evidence="6">Aspartate aminotransferase family protein</fullName>
    </submittedName>
</protein>
<reference evidence="6 7" key="1">
    <citation type="submission" date="2017-10" db="EMBL/GenBank/DDBJ databases">
        <title>The draft genome sequence of Lewinella marina KCTC 32374.</title>
        <authorList>
            <person name="Wang K."/>
        </authorList>
    </citation>
    <scope>NUCLEOTIDE SEQUENCE [LARGE SCALE GENOMIC DNA]</scope>
    <source>
        <strain evidence="6 7">MKG-38</strain>
    </source>
</reference>
<dbReference type="InterPro" id="IPR015424">
    <property type="entry name" value="PyrdxlP-dep_Trfase"/>
</dbReference>
<dbReference type="OrthoDB" id="730777at2"/>
<dbReference type="PROSITE" id="PS00600">
    <property type="entry name" value="AA_TRANSFER_CLASS_3"/>
    <property type="match status" value="1"/>
</dbReference>
<dbReference type="GO" id="GO:0030170">
    <property type="term" value="F:pyridoxal phosphate binding"/>
    <property type="evidence" value="ECO:0007669"/>
    <property type="project" value="InterPro"/>
</dbReference>
<dbReference type="InterPro" id="IPR015421">
    <property type="entry name" value="PyrdxlP-dep_Trfase_major"/>
</dbReference>
<sequence length="384" mass="41574">MQLYDVYSLYPIEPVRGEGSYVFTADGERYLDFYGGHAVISVGHAHPHYVKLISEQVARLGFYSNSVENPLQQELADKLGRLSGLDDYSLFLVSSGAEANENALKLASFRTGRRRVIAFRGGFHGRTSAAVNATDNEGIKAPINRNYPVTFLELNDLDALARELKKGDVAAVIIEGIQGIGGIHIPEKDYLEALPGLCHANGTLLILDEVQSGYGRSGKFFAFQHCDVRPDIVTVAKGMGNGFPIGGVLIAPEIPAQKGQLGTTFGGSHLACAAGIAVLDIMENEDLIGNADRQGEYLRHALEETGLFTNVRGQGLMIGLDMDEPIGELRKRLLFEHRVFTGSAKDPNTIRLLPPLNVTREACEVVIDAFQEALVAGGQSGKNH</sequence>
<dbReference type="InterPro" id="IPR015422">
    <property type="entry name" value="PyrdxlP-dep_Trfase_small"/>
</dbReference>
<keyword evidence="7" id="KW-1185">Reference proteome</keyword>
<dbReference type="AlphaFoldDB" id="A0A2G0CCZ5"/>
<dbReference type="EMBL" id="PDLO01000006">
    <property type="protein sequence ID" value="PHK97846.1"/>
    <property type="molecule type" value="Genomic_DNA"/>
</dbReference>
<gene>
    <name evidence="6" type="ORF">CGL56_13615</name>
</gene>
<evidence type="ECO:0000256" key="1">
    <source>
        <dbReference type="ARBA" id="ARBA00001933"/>
    </source>
</evidence>
<keyword evidence="3 6" id="KW-0808">Transferase</keyword>
<comment type="similarity">
    <text evidence="5">Belongs to the class-III pyridoxal-phosphate-dependent aminotransferase family.</text>
</comment>
<accession>A0A2G0CCZ5</accession>
<dbReference type="GO" id="GO:0008483">
    <property type="term" value="F:transaminase activity"/>
    <property type="evidence" value="ECO:0007669"/>
    <property type="project" value="UniProtKB-KW"/>
</dbReference>
<dbReference type="InterPro" id="IPR005814">
    <property type="entry name" value="Aminotrans_3"/>
</dbReference>
<keyword evidence="2 6" id="KW-0032">Aminotransferase</keyword>
<evidence type="ECO:0000256" key="2">
    <source>
        <dbReference type="ARBA" id="ARBA00022576"/>
    </source>
</evidence>
<dbReference type="GO" id="GO:0042802">
    <property type="term" value="F:identical protein binding"/>
    <property type="evidence" value="ECO:0007669"/>
    <property type="project" value="TreeGrafter"/>
</dbReference>
<dbReference type="Gene3D" id="3.40.640.10">
    <property type="entry name" value="Type I PLP-dependent aspartate aminotransferase-like (Major domain)"/>
    <property type="match status" value="1"/>
</dbReference>
<dbReference type="CDD" id="cd00610">
    <property type="entry name" value="OAT_like"/>
    <property type="match status" value="1"/>
</dbReference>
<dbReference type="PANTHER" id="PTHR11986:SF79">
    <property type="entry name" value="ACETYLORNITHINE AMINOTRANSFERASE, MITOCHONDRIAL"/>
    <property type="match status" value="1"/>
</dbReference>
<dbReference type="PIRSF" id="PIRSF000521">
    <property type="entry name" value="Transaminase_4ab_Lys_Orn"/>
    <property type="match status" value="1"/>
</dbReference>
<dbReference type="Proteomes" id="UP000226437">
    <property type="component" value="Unassembled WGS sequence"/>
</dbReference>
<dbReference type="Pfam" id="PF00202">
    <property type="entry name" value="Aminotran_3"/>
    <property type="match status" value="1"/>
</dbReference>
<evidence type="ECO:0000256" key="4">
    <source>
        <dbReference type="ARBA" id="ARBA00022898"/>
    </source>
</evidence>
<evidence type="ECO:0000256" key="3">
    <source>
        <dbReference type="ARBA" id="ARBA00022679"/>
    </source>
</evidence>
<name>A0A2G0CCZ5_9BACT</name>
<comment type="cofactor">
    <cofactor evidence="1">
        <name>pyridoxal 5'-phosphate</name>
        <dbReference type="ChEBI" id="CHEBI:597326"/>
    </cofactor>
</comment>
<dbReference type="RefSeq" id="WP_099107120.1">
    <property type="nucleotide sequence ID" value="NZ_JAATJF010000003.1"/>
</dbReference>
<dbReference type="FunFam" id="3.40.640.10:FF:000100">
    <property type="entry name" value="Putative acetylornithine aminotransferase"/>
    <property type="match status" value="1"/>
</dbReference>
<dbReference type="SUPFAM" id="SSF53383">
    <property type="entry name" value="PLP-dependent transferases"/>
    <property type="match status" value="1"/>
</dbReference>
<proteinExistence type="inferred from homology"/>
<dbReference type="InterPro" id="IPR049704">
    <property type="entry name" value="Aminotrans_3_PPA_site"/>
</dbReference>
<dbReference type="InterPro" id="IPR050103">
    <property type="entry name" value="Class-III_PLP-dep_AT"/>
</dbReference>
<organism evidence="6 7">
    <name type="scientific">Neolewinella marina</name>
    <dbReference type="NCBI Taxonomy" id="438751"/>
    <lineage>
        <taxon>Bacteria</taxon>
        <taxon>Pseudomonadati</taxon>
        <taxon>Bacteroidota</taxon>
        <taxon>Saprospiria</taxon>
        <taxon>Saprospirales</taxon>
        <taxon>Lewinellaceae</taxon>
        <taxon>Neolewinella</taxon>
    </lineage>
</organism>
<dbReference type="Gene3D" id="3.90.1150.10">
    <property type="entry name" value="Aspartate Aminotransferase, domain 1"/>
    <property type="match status" value="1"/>
</dbReference>
<evidence type="ECO:0000256" key="5">
    <source>
        <dbReference type="RuleBase" id="RU003560"/>
    </source>
</evidence>